<dbReference type="InterPro" id="IPR036352">
    <property type="entry name" value="Semap_dom_sf"/>
</dbReference>
<dbReference type="InterPro" id="IPR027231">
    <property type="entry name" value="Semaphorin"/>
</dbReference>
<dbReference type="PROSITE" id="PS51004">
    <property type="entry name" value="SEMA"/>
    <property type="match status" value="1"/>
</dbReference>
<evidence type="ECO:0000313" key="5">
    <source>
        <dbReference type="WBParaSite" id="SBAD_0001320101-mRNA-1"/>
    </source>
</evidence>
<keyword evidence="4" id="KW-1185">Reference proteome</keyword>
<proteinExistence type="predicted"/>
<reference evidence="5" key="1">
    <citation type="submission" date="2016-06" db="UniProtKB">
        <authorList>
            <consortium name="WormBaseParasite"/>
        </authorList>
    </citation>
    <scope>IDENTIFICATION</scope>
</reference>
<comment type="caution">
    <text evidence="1">Lacks conserved residue(s) required for the propagation of feature annotation.</text>
</comment>
<protein>
    <submittedName>
        <fullName evidence="5">Sema domain-containing protein</fullName>
    </submittedName>
</protein>
<dbReference type="AlphaFoldDB" id="A0A183JA90"/>
<name>A0A183JA90_9BILA</name>
<dbReference type="GO" id="GO:0007411">
    <property type="term" value="P:axon guidance"/>
    <property type="evidence" value="ECO:0007669"/>
    <property type="project" value="TreeGrafter"/>
</dbReference>
<reference evidence="3 4" key="2">
    <citation type="submission" date="2018-11" db="EMBL/GenBank/DDBJ databases">
        <authorList>
            <consortium name="Pathogen Informatics"/>
        </authorList>
    </citation>
    <scope>NUCLEOTIDE SEQUENCE [LARGE SCALE GENOMIC DNA]</scope>
</reference>
<dbReference type="EMBL" id="UZAM01018815">
    <property type="protein sequence ID" value="VDP51772.1"/>
    <property type="molecule type" value="Genomic_DNA"/>
</dbReference>
<evidence type="ECO:0000259" key="2">
    <source>
        <dbReference type="PROSITE" id="PS51004"/>
    </source>
</evidence>
<dbReference type="Proteomes" id="UP000270296">
    <property type="component" value="Unassembled WGS sequence"/>
</dbReference>
<dbReference type="GO" id="GO:0005886">
    <property type="term" value="C:plasma membrane"/>
    <property type="evidence" value="ECO:0007669"/>
    <property type="project" value="TreeGrafter"/>
</dbReference>
<dbReference type="InterPro" id="IPR001627">
    <property type="entry name" value="Semap_dom"/>
</dbReference>
<dbReference type="GO" id="GO:0030335">
    <property type="term" value="P:positive regulation of cell migration"/>
    <property type="evidence" value="ECO:0007669"/>
    <property type="project" value="TreeGrafter"/>
</dbReference>
<organism evidence="5">
    <name type="scientific">Soboliphyme baturini</name>
    <dbReference type="NCBI Taxonomy" id="241478"/>
    <lineage>
        <taxon>Eukaryota</taxon>
        <taxon>Metazoa</taxon>
        <taxon>Ecdysozoa</taxon>
        <taxon>Nematoda</taxon>
        <taxon>Enoplea</taxon>
        <taxon>Dorylaimia</taxon>
        <taxon>Dioctophymatida</taxon>
        <taxon>Dioctophymatoidea</taxon>
        <taxon>Soboliphymatidae</taxon>
        <taxon>Soboliphyme</taxon>
    </lineage>
</organism>
<dbReference type="GO" id="GO:0030215">
    <property type="term" value="F:semaphorin receptor binding"/>
    <property type="evidence" value="ECO:0007669"/>
    <property type="project" value="InterPro"/>
</dbReference>
<dbReference type="Gene3D" id="2.130.10.10">
    <property type="entry name" value="YVTN repeat-like/Quinoprotein amine dehydrogenase"/>
    <property type="match status" value="1"/>
</dbReference>
<feature type="domain" description="Sema" evidence="2">
    <location>
        <begin position="1"/>
        <end position="131"/>
    </location>
</feature>
<dbReference type="WBParaSite" id="SBAD_0001320101-mRNA-1">
    <property type="protein sequence ID" value="SBAD_0001320101-mRNA-1"/>
    <property type="gene ID" value="SBAD_0001320101"/>
</dbReference>
<dbReference type="OrthoDB" id="9988752at2759"/>
<sequence length="131" mass="14543">MLLCSVIVMRFQELKCQNHIRVIAPKSDGTLYICGTNAFSPSVTILQGDSFALLDRDISGAGICPVDPNDNGTAVWVEYGNPKNLPSIYSAAIADQTQSYRIIYRPALIDSRGEVKYSLLRSMFINPKWLN</sequence>
<gene>
    <name evidence="3" type="ORF">SBAD_LOCUS12788</name>
</gene>
<evidence type="ECO:0000313" key="3">
    <source>
        <dbReference type="EMBL" id="VDP51772.1"/>
    </source>
</evidence>
<dbReference type="InterPro" id="IPR015943">
    <property type="entry name" value="WD40/YVTN_repeat-like_dom_sf"/>
</dbReference>
<dbReference type="GO" id="GO:0045499">
    <property type="term" value="F:chemorepellent activity"/>
    <property type="evidence" value="ECO:0007669"/>
    <property type="project" value="TreeGrafter"/>
</dbReference>
<accession>A0A183JA90</accession>
<dbReference type="PANTHER" id="PTHR11036:SF127">
    <property type="entry name" value="SEMAPHORIN-1A"/>
    <property type="match status" value="1"/>
</dbReference>
<evidence type="ECO:0000313" key="4">
    <source>
        <dbReference type="Proteomes" id="UP000270296"/>
    </source>
</evidence>
<dbReference type="PANTHER" id="PTHR11036">
    <property type="entry name" value="SEMAPHORIN"/>
    <property type="match status" value="1"/>
</dbReference>
<dbReference type="GO" id="GO:0071526">
    <property type="term" value="P:semaphorin-plexin signaling pathway"/>
    <property type="evidence" value="ECO:0007669"/>
    <property type="project" value="TreeGrafter"/>
</dbReference>
<evidence type="ECO:0000256" key="1">
    <source>
        <dbReference type="PROSITE-ProRule" id="PRU00352"/>
    </source>
</evidence>
<dbReference type="SUPFAM" id="SSF101912">
    <property type="entry name" value="Sema domain"/>
    <property type="match status" value="1"/>
</dbReference>